<dbReference type="PANTHER" id="PTHR33337">
    <property type="entry name" value="GFA DOMAIN-CONTAINING PROTEIN"/>
    <property type="match status" value="1"/>
</dbReference>
<dbReference type="SUPFAM" id="SSF51316">
    <property type="entry name" value="Mss4-like"/>
    <property type="match status" value="1"/>
</dbReference>
<feature type="domain" description="CENP-V/GFA" evidence="6">
    <location>
        <begin position="127"/>
        <end position="249"/>
    </location>
</feature>
<evidence type="ECO:0000313" key="8">
    <source>
        <dbReference type="Proteomes" id="UP000249065"/>
    </source>
</evidence>
<evidence type="ECO:0000256" key="2">
    <source>
        <dbReference type="ARBA" id="ARBA00022723"/>
    </source>
</evidence>
<name>A0A327LUU2_9PROT</name>
<evidence type="ECO:0000256" key="4">
    <source>
        <dbReference type="ARBA" id="ARBA00023239"/>
    </source>
</evidence>
<evidence type="ECO:0000256" key="1">
    <source>
        <dbReference type="ARBA" id="ARBA00005495"/>
    </source>
</evidence>
<organism evidence="7 8">
    <name type="scientific">Roseicella frigidaeris</name>
    <dbReference type="NCBI Taxonomy" id="2230885"/>
    <lineage>
        <taxon>Bacteria</taxon>
        <taxon>Pseudomonadati</taxon>
        <taxon>Pseudomonadota</taxon>
        <taxon>Alphaproteobacteria</taxon>
        <taxon>Acetobacterales</taxon>
        <taxon>Roseomonadaceae</taxon>
        <taxon>Roseicella</taxon>
    </lineage>
</organism>
<dbReference type="AlphaFoldDB" id="A0A327LUU2"/>
<proteinExistence type="inferred from homology"/>
<evidence type="ECO:0000256" key="3">
    <source>
        <dbReference type="ARBA" id="ARBA00022833"/>
    </source>
</evidence>
<dbReference type="OrthoDB" id="9807246at2"/>
<keyword evidence="3" id="KW-0862">Zinc</keyword>
<keyword evidence="8" id="KW-1185">Reference proteome</keyword>
<dbReference type="Proteomes" id="UP000249065">
    <property type="component" value="Unassembled WGS sequence"/>
</dbReference>
<comment type="similarity">
    <text evidence="1">Belongs to the Gfa family.</text>
</comment>
<dbReference type="Pfam" id="PF04828">
    <property type="entry name" value="GFA"/>
    <property type="match status" value="1"/>
</dbReference>
<gene>
    <name evidence="7" type="ORF">DOO78_25965</name>
</gene>
<evidence type="ECO:0000313" key="7">
    <source>
        <dbReference type="EMBL" id="RAI54580.1"/>
    </source>
</evidence>
<dbReference type="EMBL" id="QLIX01000048">
    <property type="protein sequence ID" value="RAI54580.1"/>
    <property type="molecule type" value="Genomic_DNA"/>
</dbReference>
<sequence length="281" mass="29848">MPTPAVRSGSPRTHKRRCGNQPADQSMITDVHWPRLLPYAASMLPPSNAGDVARQDTLTANIRAGRQAQHGGCPLAGTPQPSGVIAADGSGCTGQLGARGSLDFVRRVAQTPASWEDGGGDPMKLPQTGGCLCGAVRYEITGPPLVTYTCHCTVCQRLTGSAFSSAVVVAAEACRFAGGETRSFERPADSGRTVTRWVCAGCGTWVCNGARPGTAPPGGFVAVRAGTLDDTSWLRPTAHFWTRSAQPWVALPEGDTRFETQPEDGLAWLRSIRNHQRRSDH</sequence>
<dbReference type="Gene3D" id="3.90.1590.10">
    <property type="entry name" value="glutathione-dependent formaldehyde- activating enzyme (gfa)"/>
    <property type="match status" value="1"/>
</dbReference>
<feature type="region of interest" description="Disordered" evidence="5">
    <location>
        <begin position="1"/>
        <end position="26"/>
    </location>
</feature>
<dbReference type="InterPro" id="IPR011057">
    <property type="entry name" value="Mss4-like_sf"/>
</dbReference>
<evidence type="ECO:0000256" key="5">
    <source>
        <dbReference type="SAM" id="MobiDB-lite"/>
    </source>
</evidence>
<keyword evidence="2" id="KW-0479">Metal-binding</keyword>
<dbReference type="GO" id="GO:0016846">
    <property type="term" value="F:carbon-sulfur lyase activity"/>
    <property type="evidence" value="ECO:0007669"/>
    <property type="project" value="InterPro"/>
</dbReference>
<evidence type="ECO:0000259" key="6">
    <source>
        <dbReference type="PROSITE" id="PS51891"/>
    </source>
</evidence>
<dbReference type="GO" id="GO:0046872">
    <property type="term" value="F:metal ion binding"/>
    <property type="evidence" value="ECO:0007669"/>
    <property type="project" value="UniProtKB-KW"/>
</dbReference>
<dbReference type="PROSITE" id="PS51891">
    <property type="entry name" value="CENP_V_GFA"/>
    <property type="match status" value="1"/>
</dbReference>
<comment type="caution">
    <text evidence="7">The sequence shown here is derived from an EMBL/GenBank/DDBJ whole genome shotgun (WGS) entry which is preliminary data.</text>
</comment>
<dbReference type="PANTHER" id="PTHR33337:SF40">
    <property type="entry name" value="CENP-V_GFA DOMAIN-CONTAINING PROTEIN-RELATED"/>
    <property type="match status" value="1"/>
</dbReference>
<accession>A0A327LUU2</accession>
<dbReference type="InterPro" id="IPR006913">
    <property type="entry name" value="CENP-V/GFA"/>
</dbReference>
<keyword evidence="4" id="KW-0456">Lyase</keyword>
<protein>
    <recommendedName>
        <fullName evidence="6">CENP-V/GFA domain-containing protein</fullName>
    </recommendedName>
</protein>
<reference evidence="8" key="1">
    <citation type="submission" date="2018-06" db="EMBL/GenBank/DDBJ databases">
        <authorList>
            <person name="Khan S.A."/>
        </authorList>
    </citation>
    <scope>NUCLEOTIDE SEQUENCE [LARGE SCALE GENOMIC DNA]</scope>
    <source>
        <strain evidence="8">DB-1506</strain>
    </source>
</reference>